<name>A0ABV3T659_9ACTN</name>
<sequence length="195" mass="20520">MLWYLMRAFGLVSLIALTASTALGALATVGGTDPVALDRRLLRQLVHRSCAVIGLVALVLHIVCAVVDSYVDVSVSAAILPFGSGFRPVATAVGVLGVYAVVAAALSGALRGRLAASARAARCWRAVHTAAYAGWLLSMAHGLFSGTDTHAWWGAAVYAASGLAVFAAFLTRIFGERLRRDRDPRGHLRLTGAHR</sequence>
<dbReference type="RefSeq" id="WP_367995696.1">
    <property type="nucleotide sequence ID" value="NZ_JBFPJR010000059.1"/>
</dbReference>
<feature type="transmembrane region" description="Helical" evidence="1">
    <location>
        <begin position="6"/>
        <end position="29"/>
    </location>
</feature>
<reference evidence="2 3" key="1">
    <citation type="submission" date="2024-07" db="EMBL/GenBank/DDBJ databases">
        <authorList>
            <person name="Lee S."/>
            <person name="Kang M."/>
        </authorList>
    </citation>
    <scope>NUCLEOTIDE SEQUENCE [LARGE SCALE GENOMIC DNA]</scope>
    <source>
        <strain evidence="2 3">DS6</strain>
    </source>
</reference>
<keyword evidence="1" id="KW-0812">Transmembrane</keyword>
<evidence type="ECO:0000313" key="3">
    <source>
        <dbReference type="Proteomes" id="UP001556631"/>
    </source>
</evidence>
<feature type="transmembrane region" description="Helical" evidence="1">
    <location>
        <begin position="150"/>
        <end position="175"/>
    </location>
</feature>
<accession>A0ABV3T659</accession>
<gene>
    <name evidence="2" type="ORF">AB3X52_19095</name>
</gene>
<feature type="transmembrane region" description="Helical" evidence="1">
    <location>
        <begin position="123"/>
        <end position="144"/>
    </location>
</feature>
<keyword evidence="3" id="KW-1185">Reference proteome</keyword>
<proteinExistence type="predicted"/>
<evidence type="ECO:0000256" key="1">
    <source>
        <dbReference type="SAM" id="Phobius"/>
    </source>
</evidence>
<dbReference type="EMBL" id="JBFPJR010000059">
    <property type="protein sequence ID" value="MEX0429730.1"/>
    <property type="molecule type" value="Genomic_DNA"/>
</dbReference>
<organism evidence="2 3">
    <name type="scientific">Nocardioides eburneus</name>
    <dbReference type="NCBI Taxonomy" id="3231482"/>
    <lineage>
        <taxon>Bacteria</taxon>
        <taxon>Bacillati</taxon>
        <taxon>Actinomycetota</taxon>
        <taxon>Actinomycetes</taxon>
        <taxon>Propionibacteriales</taxon>
        <taxon>Nocardioidaceae</taxon>
        <taxon>Nocardioides</taxon>
    </lineage>
</organism>
<feature type="transmembrane region" description="Helical" evidence="1">
    <location>
        <begin position="50"/>
        <end position="71"/>
    </location>
</feature>
<evidence type="ECO:0000313" key="2">
    <source>
        <dbReference type="EMBL" id="MEX0429730.1"/>
    </source>
</evidence>
<dbReference type="Proteomes" id="UP001556631">
    <property type="component" value="Unassembled WGS sequence"/>
</dbReference>
<keyword evidence="1" id="KW-1133">Transmembrane helix</keyword>
<keyword evidence="1" id="KW-0472">Membrane</keyword>
<comment type="caution">
    <text evidence="2">The sequence shown here is derived from an EMBL/GenBank/DDBJ whole genome shotgun (WGS) entry which is preliminary data.</text>
</comment>
<feature type="transmembrane region" description="Helical" evidence="1">
    <location>
        <begin position="91"/>
        <end position="111"/>
    </location>
</feature>
<protein>
    <submittedName>
        <fullName evidence="2">Ferric reductase</fullName>
    </submittedName>
</protein>